<accession>A0A1V8SMT6</accession>
<name>A0A1V8SMT6_9PEZI</name>
<dbReference type="EMBL" id="NAJO01000035">
    <property type="protein sequence ID" value="OQO00476.1"/>
    <property type="molecule type" value="Genomic_DNA"/>
</dbReference>
<evidence type="ECO:0000313" key="3">
    <source>
        <dbReference type="Proteomes" id="UP000192596"/>
    </source>
</evidence>
<comment type="caution">
    <text evidence="2">The sequence shown here is derived from an EMBL/GenBank/DDBJ whole genome shotgun (WGS) entry which is preliminary data.</text>
</comment>
<dbReference type="InParanoid" id="A0A1V8SMT6"/>
<evidence type="ECO:0000256" key="1">
    <source>
        <dbReference type="SAM" id="MobiDB-lite"/>
    </source>
</evidence>
<gene>
    <name evidence="2" type="ORF">B0A48_13825</name>
</gene>
<feature type="compositionally biased region" description="Acidic residues" evidence="1">
    <location>
        <begin position="12"/>
        <end position="21"/>
    </location>
</feature>
<protein>
    <submittedName>
        <fullName evidence="2">Uncharacterized protein</fullName>
    </submittedName>
</protein>
<evidence type="ECO:0000313" key="2">
    <source>
        <dbReference type="EMBL" id="OQO00476.1"/>
    </source>
</evidence>
<sequence length="85" mass="9426">MTTKSNQQYSMEELDELDDRDDDALEEVVEAVDEPYTGGTIALEDVDVRMLLVIGTTNAVIDEVVADVRAMLLLLVREDVAVDPE</sequence>
<dbReference type="AlphaFoldDB" id="A0A1V8SMT6"/>
<keyword evidence="3" id="KW-1185">Reference proteome</keyword>
<reference evidence="3" key="1">
    <citation type="submission" date="2017-03" db="EMBL/GenBank/DDBJ databases">
        <title>Genomes of endolithic fungi from Antarctica.</title>
        <authorList>
            <person name="Coleine C."/>
            <person name="Masonjones S."/>
            <person name="Stajich J.E."/>
        </authorList>
    </citation>
    <scope>NUCLEOTIDE SEQUENCE [LARGE SCALE GENOMIC DNA]</scope>
    <source>
        <strain evidence="3">CCFEE 5527</strain>
    </source>
</reference>
<dbReference type="Proteomes" id="UP000192596">
    <property type="component" value="Unassembled WGS sequence"/>
</dbReference>
<feature type="region of interest" description="Disordered" evidence="1">
    <location>
        <begin position="1"/>
        <end position="21"/>
    </location>
</feature>
<proteinExistence type="predicted"/>
<organism evidence="2 3">
    <name type="scientific">Cryoendolithus antarcticus</name>
    <dbReference type="NCBI Taxonomy" id="1507870"/>
    <lineage>
        <taxon>Eukaryota</taxon>
        <taxon>Fungi</taxon>
        <taxon>Dikarya</taxon>
        <taxon>Ascomycota</taxon>
        <taxon>Pezizomycotina</taxon>
        <taxon>Dothideomycetes</taxon>
        <taxon>Dothideomycetidae</taxon>
        <taxon>Cladosporiales</taxon>
        <taxon>Cladosporiaceae</taxon>
        <taxon>Cryoendolithus</taxon>
    </lineage>
</organism>
<feature type="compositionally biased region" description="Polar residues" evidence="1">
    <location>
        <begin position="1"/>
        <end position="10"/>
    </location>
</feature>